<keyword evidence="1" id="KW-0479">Metal-binding</keyword>
<dbReference type="GO" id="GO:0008270">
    <property type="term" value="F:zinc ion binding"/>
    <property type="evidence" value="ECO:0007669"/>
    <property type="project" value="UniProtKB-KW"/>
</dbReference>
<dbReference type="PANTHER" id="PTHR42647">
    <property type="entry name" value="SBP (S-RIBONUCLEASE BINDING PROTEIN) FAMILY PROTEIN"/>
    <property type="match status" value="1"/>
</dbReference>
<dbReference type="FunFam" id="3.30.40.10:FF:000239">
    <property type="entry name" value="probable BOI-related E3 ubiquitin-protein ligase 2"/>
    <property type="match status" value="1"/>
</dbReference>
<dbReference type="PANTHER" id="PTHR42647:SF22">
    <property type="entry name" value="BOI-RELATED E3 UBIQUITIN-PROTEIN LIGASE 2-RELATED"/>
    <property type="match status" value="1"/>
</dbReference>
<accession>A0A2G5C9A6</accession>
<dbReference type="Pfam" id="PF13920">
    <property type="entry name" value="zf-C3HC4_3"/>
    <property type="match status" value="1"/>
</dbReference>
<keyword evidence="4" id="KW-0175">Coiled coil</keyword>
<evidence type="ECO:0000256" key="3">
    <source>
        <dbReference type="ARBA" id="ARBA00022833"/>
    </source>
</evidence>
<sequence>MIQNQQRNQFLGQVVNPLDNNNNNNNINNNLPSSSMGFSQSALVSNVDKKQRQEIDQVIALQNERLRLALQEQRKQQQFILLKRLESKAQSLLRQKDEDLAKARRKTMELEDCIRKFEMENQAWQRVAQENESMVIALNNTLEEVRENACYLALADAEDAESCCCESSSSIKNRGINEERLLKKKMTCKGCNVEKSCVLFLPCRHLCSCKSCESLLDFCPVCKSVKKGWMDVFMS</sequence>
<dbReference type="GO" id="GO:0004842">
    <property type="term" value="F:ubiquitin-protein transferase activity"/>
    <property type="evidence" value="ECO:0007669"/>
    <property type="project" value="TreeGrafter"/>
</dbReference>
<evidence type="ECO:0000256" key="2">
    <source>
        <dbReference type="ARBA" id="ARBA00022771"/>
    </source>
</evidence>
<dbReference type="FunCoup" id="A0A2G5C9A6">
    <property type="interactions" value="461"/>
</dbReference>
<keyword evidence="3" id="KW-0862">Zinc</keyword>
<feature type="coiled-coil region" evidence="4">
    <location>
        <begin position="82"/>
        <end position="148"/>
    </location>
</feature>
<keyword evidence="2" id="KW-0863">Zinc-finger</keyword>
<name>A0A2G5C9A6_AQUCA</name>
<evidence type="ECO:0000313" key="5">
    <source>
        <dbReference type="EMBL" id="PIA27851.1"/>
    </source>
</evidence>
<organism evidence="5 6">
    <name type="scientific">Aquilegia coerulea</name>
    <name type="common">Rocky mountain columbine</name>
    <dbReference type="NCBI Taxonomy" id="218851"/>
    <lineage>
        <taxon>Eukaryota</taxon>
        <taxon>Viridiplantae</taxon>
        <taxon>Streptophyta</taxon>
        <taxon>Embryophyta</taxon>
        <taxon>Tracheophyta</taxon>
        <taxon>Spermatophyta</taxon>
        <taxon>Magnoliopsida</taxon>
        <taxon>Ranunculales</taxon>
        <taxon>Ranunculaceae</taxon>
        <taxon>Thalictroideae</taxon>
        <taxon>Aquilegia</taxon>
    </lineage>
</organism>
<dbReference type="Gene3D" id="3.30.40.10">
    <property type="entry name" value="Zinc/RING finger domain, C3HC4 (zinc finger)"/>
    <property type="match status" value="1"/>
</dbReference>
<dbReference type="OrthoDB" id="1711136at2759"/>
<dbReference type="InParanoid" id="A0A2G5C9A6"/>
<proteinExistence type="predicted"/>
<evidence type="ECO:0000256" key="1">
    <source>
        <dbReference type="ARBA" id="ARBA00022723"/>
    </source>
</evidence>
<dbReference type="Proteomes" id="UP000230069">
    <property type="component" value="Unassembled WGS sequence"/>
</dbReference>
<dbReference type="AlphaFoldDB" id="A0A2G5C9A6"/>
<gene>
    <name evidence="5" type="ORF">AQUCO_07500038v1</name>
</gene>
<dbReference type="EMBL" id="KZ305092">
    <property type="protein sequence ID" value="PIA27851.1"/>
    <property type="molecule type" value="Genomic_DNA"/>
</dbReference>
<evidence type="ECO:0000256" key="4">
    <source>
        <dbReference type="SAM" id="Coils"/>
    </source>
</evidence>
<protein>
    <recommendedName>
        <fullName evidence="7">RING-type domain-containing protein</fullName>
    </recommendedName>
</protein>
<keyword evidence="6" id="KW-1185">Reference proteome</keyword>
<reference evidence="5 6" key="1">
    <citation type="submission" date="2017-09" db="EMBL/GenBank/DDBJ databases">
        <title>WGS assembly of Aquilegia coerulea Goldsmith.</title>
        <authorList>
            <person name="Hodges S."/>
            <person name="Kramer E."/>
            <person name="Nordborg M."/>
            <person name="Tomkins J."/>
            <person name="Borevitz J."/>
            <person name="Derieg N."/>
            <person name="Yan J."/>
            <person name="Mihaltcheva S."/>
            <person name="Hayes R.D."/>
            <person name="Rokhsar D."/>
        </authorList>
    </citation>
    <scope>NUCLEOTIDE SEQUENCE [LARGE SCALE GENOMIC DNA]</scope>
    <source>
        <strain evidence="6">cv. Goldsmith</strain>
    </source>
</reference>
<evidence type="ECO:0008006" key="7">
    <source>
        <dbReference type="Google" id="ProtNLM"/>
    </source>
</evidence>
<evidence type="ECO:0000313" key="6">
    <source>
        <dbReference type="Proteomes" id="UP000230069"/>
    </source>
</evidence>
<dbReference type="PIRSF" id="PIRSF036836">
    <property type="entry name" value="RNase_bind_SBP1"/>
    <property type="match status" value="1"/>
</dbReference>
<dbReference type="InterPro" id="IPR013083">
    <property type="entry name" value="Znf_RING/FYVE/PHD"/>
</dbReference>